<name>A0A1M6HRB1_9FLAO</name>
<evidence type="ECO:0000313" key="3">
    <source>
        <dbReference type="EMBL" id="SHJ24745.1"/>
    </source>
</evidence>
<feature type="transmembrane region" description="Helical" evidence="1">
    <location>
        <begin position="350"/>
        <end position="368"/>
    </location>
</feature>
<feature type="transmembrane region" description="Helical" evidence="1">
    <location>
        <begin position="128"/>
        <end position="146"/>
    </location>
</feature>
<feature type="transmembrane region" description="Helical" evidence="1">
    <location>
        <begin position="39"/>
        <end position="60"/>
    </location>
</feature>
<feature type="transmembrane region" description="Helical" evidence="1">
    <location>
        <begin position="292"/>
        <end position="313"/>
    </location>
</feature>
<sequence>MSIDKDLPDLIKAGIITEETGSRIQEYYKAKSNSSPNRLFVAFGILGSLLVGLGIILIIAHNWDDLSRATKTFIAFLPLVAAQLICAYVLLKKSGNSIWIESTTTFLFFAVGACISLVSQIYHIPGNLGPFLLIWMVLCLPLIYVMKSSMATLLYIVGITYYAVESSYFSYPSSSSYLYWVLLIAVFPQYYLLIRSNPKSNFLTVENWLIPLSITTVLGTLASNAEEFMFVAYFSLFGLFYIIGNNTFFKDKSLRNNSYKVIGTLGTLILLFVTSFDGFWNDLRTEYYSYESLLTANELWVSIGISIVALVYFYKQQKDKPMRQLPPLSPIFLLFIVIFCIGYFSSIAVVLINLIILTISILTIVDGAKREHLGVLNFGLAIITIWIIIRFLNTDLSFVIRGLLLMAIGIGFFSANYGMLKKRRRNE</sequence>
<proteinExistence type="predicted"/>
<keyword evidence="4" id="KW-1185">Reference proteome</keyword>
<keyword evidence="1" id="KW-0472">Membrane</keyword>
<keyword evidence="1" id="KW-0812">Transmembrane</keyword>
<dbReference type="RefSeq" id="WP_073218062.1">
    <property type="nucleotide sequence ID" value="NZ_FNNS01000013.1"/>
</dbReference>
<feature type="domain" description="DUF2157" evidence="2">
    <location>
        <begin position="10"/>
        <end position="151"/>
    </location>
</feature>
<feature type="transmembrane region" description="Helical" evidence="1">
    <location>
        <begin position="153"/>
        <end position="171"/>
    </location>
</feature>
<dbReference type="Proteomes" id="UP000184172">
    <property type="component" value="Unassembled WGS sequence"/>
</dbReference>
<feature type="transmembrane region" description="Helical" evidence="1">
    <location>
        <begin position="398"/>
        <end position="420"/>
    </location>
</feature>
<dbReference type="InterPro" id="IPR018677">
    <property type="entry name" value="DUF2157"/>
</dbReference>
<evidence type="ECO:0000259" key="2">
    <source>
        <dbReference type="Pfam" id="PF09925"/>
    </source>
</evidence>
<feature type="transmembrane region" description="Helical" evidence="1">
    <location>
        <begin position="103"/>
        <end position="122"/>
    </location>
</feature>
<evidence type="ECO:0000313" key="4">
    <source>
        <dbReference type="Proteomes" id="UP000184172"/>
    </source>
</evidence>
<feature type="transmembrane region" description="Helical" evidence="1">
    <location>
        <begin position="261"/>
        <end position="280"/>
    </location>
</feature>
<keyword evidence="1" id="KW-1133">Transmembrane helix</keyword>
<organism evidence="3 4">
    <name type="scientific">Aequorivita viscosa</name>
    <dbReference type="NCBI Taxonomy" id="797419"/>
    <lineage>
        <taxon>Bacteria</taxon>
        <taxon>Pseudomonadati</taxon>
        <taxon>Bacteroidota</taxon>
        <taxon>Flavobacteriia</taxon>
        <taxon>Flavobacteriales</taxon>
        <taxon>Flavobacteriaceae</taxon>
        <taxon>Aequorivita</taxon>
    </lineage>
</organism>
<dbReference type="AlphaFoldDB" id="A0A1M6HRB1"/>
<feature type="transmembrane region" description="Helical" evidence="1">
    <location>
        <begin position="375"/>
        <end position="392"/>
    </location>
</feature>
<dbReference type="STRING" id="797419.SAMN05216556_11373"/>
<dbReference type="EMBL" id="FQYV01000012">
    <property type="protein sequence ID" value="SHJ24745.1"/>
    <property type="molecule type" value="Genomic_DNA"/>
</dbReference>
<feature type="transmembrane region" description="Helical" evidence="1">
    <location>
        <begin position="228"/>
        <end position="249"/>
    </location>
</feature>
<feature type="transmembrane region" description="Helical" evidence="1">
    <location>
        <begin position="72"/>
        <end position="91"/>
    </location>
</feature>
<dbReference type="Pfam" id="PF09925">
    <property type="entry name" value="DUF2157"/>
    <property type="match status" value="1"/>
</dbReference>
<gene>
    <name evidence="3" type="ORF">SAMN04487908_11231</name>
</gene>
<dbReference type="OrthoDB" id="642680at2"/>
<feature type="transmembrane region" description="Helical" evidence="1">
    <location>
        <begin position="205"/>
        <end position="222"/>
    </location>
</feature>
<reference evidence="4" key="1">
    <citation type="submission" date="2016-11" db="EMBL/GenBank/DDBJ databases">
        <authorList>
            <person name="Varghese N."/>
            <person name="Submissions S."/>
        </authorList>
    </citation>
    <scope>NUCLEOTIDE SEQUENCE [LARGE SCALE GENOMIC DNA]</scope>
    <source>
        <strain evidence="4">DSM 26349</strain>
    </source>
</reference>
<feature type="transmembrane region" description="Helical" evidence="1">
    <location>
        <begin position="177"/>
        <end position="193"/>
    </location>
</feature>
<feature type="transmembrane region" description="Helical" evidence="1">
    <location>
        <begin position="325"/>
        <end position="344"/>
    </location>
</feature>
<evidence type="ECO:0000256" key="1">
    <source>
        <dbReference type="SAM" id="Phobius"/>
    </source>
</evidence>
<accession>A0A1M6HRB1</accession>
<protein>
    <submittedName>
        <fullName evidence="3">Predicted membrane protein</fullName>
    </submittedName>
</protein>